<dbReference type="AlphaFoldDB" id="A0A7C3CKA6"/>
<dbReference type="EMBL" id="DRMH01000008">
    <property type="protein sequence ID" value="HFC96892.1"/>
    <property type="molecule type" value="Genomic_DNA"/>
</dbReference>
<organism evidence="1">
    <name type="scientific">Thermosulfurimonas dismutans</name>
    <dbReference type="NCBI Taxonomy" id="999894"/>
    <lineage>
        <taxon>Bacteria</taxon>
        <taxon>Pseudomonadati</taxon>
        <taxon>Thermodesulfobacteriota</taxon>
        <taxon>Thermodesulfobacteria</taxon>
        <taxon>Thermodesulfobacteriales</taxon>
        <taxon>Thermodesulfobacteriaceae</taxon>
        <taxon>Thermosulfurimonas</taxon>
    </lineage>
</organism>
<reference evidence="1" key="1">
    <citation type="journal article" date="2020" name="mSystems">
        <title>Genome- and Community-Level Interaction Insights into Carbon Utilization and Element Cycling Functions of Hydrothermarchaeota in Hydrothermal Sediment.</title>
        <authorList>
            <person name="Zhou Z."/>
            <person name="Liu Y."/>
            <person name="Xu W."/>
            <person name="Pan J."/>
            <person name="Luo Z.H."/>
            <person name="Li M."/>
        </authorList>
    </citation>
    <scope>NUCLEOTIDE SEQUENCE [LARGE SCALE GENOMIC DNA]</scope>
    <source>
        <strain evidence="1">HyVt-483</strain>
    </source>
</reference>
<protein>
    <recommendedName>
        <fullName evidence="2">Baseplate protein J-like domain-containing protein</fullName>
    </recommendedName>
</protein>
<accession>A0A7C3CKA6</accession>
<proteinExistence type="predicted"/>
<gene>
    <name evidence="1" type="ORF">ENJ40_00340</name>
</gene>
<evidence type="ECO:0000313" key="1">
    <source>
        <dbReference type="EMBL" id="HFC96892.1"/>
    </source>
</evidence>
<dbReference type="Proteomes" id="UP000886043">
    <property type="component" value="Unassembled WGS sequence"/>
</dbReference>
<sequence length="855" mass="95195">MSPILDRDLRSLLHQALGAALGKAPSWSPRDPVLGGILEFLAHRLEEVREVSEALPSKALLHLYSLLGVGVPDPEPARTVVVLRISDHAPEPLVLERGLTVAAGEISFETEEEILALPGGFSAAYLYLPGKNYLAEVSILLHGEGLDPEDLPPGRRFTFRVRFSREILSPGQRFTLQFTEPPGGLALFAEGKNGRRPLRPEKGYFSLPRDLLPLEDSRGKYFYLYGESTHPVPGEEFLLLPGPRRITHIFCGDRPLEPEEPLLPGAFGPGSRIYAPEEAQEHLALRNPFGQPSLPGTSLYLGGFWLLPGTRCQIEAHGVHPRDLSREYFDGETWKALPLRNGEILLPEDLAPTEVNRVWARWIRIRYLGPFVSPGESRIPDYYLGFSFFLAGGAFPPEEIKISNLGEEGDSFPQRAPEHGLSRGEAALYLRLEKPYSGGPVSLYFAGEAPEEILQRAEVSTASGFRTVSFRDTTRGLRGPGFLYFYLPEDFSARTLFGEEGAWIRLVLKEGVFWRSRIEGLYLNALPVREGEDLRFLARSTGQPDQELQLKPLAGRVRVQVGGRSWRVVDDLRPFGPGDEVVELDPEEGRLRFGDGVHGAIPGRGAVIRVDYLSHHGNRGNLPAGSLQEVVSPPPFVEGVHQLEAAVGGRTRVPLEALLEQLPAGLRHRYRALTRSDLEDLLAQVEGIKRLLPEVLGTTLLLYVLPRAEDPSPRVSQGLEERIRERLAGSLPLTLGSLEIRDPVYVPVEVKARLIIEPGISLRRVLSLARDRIRDFLHPVRGNFDRQGFPFGHFPYFSDFYRLLHQIPAVRAVKELEVNARVGREPRPYLRGRPPVLPRGALPTPGEILLEGETE</sequence>
<comment type="caution">
    <text evidence="1">The sequence shown here is derived from an EMBL/GenBank/DDBJ whole genome shotgun (WGS) entry which is preliminary data.</text>
</comment>
<evidence type="ECO:0008006" key="2">
    <source>
        <dbReference type="Google" id="ProtNLM"/>
    </source>
</evidence>
<name>A0A7C3CKA6_9BACT</name>